<evidence type="ECO:0000256" key="1">
    <source>
        <dbReference type="SAM" id="MobiDB-lite"/>
    </source>
</evidence>
<accession>A0A6J8BT14</accession>
<feature type="region of interest" description="Disordered" evidence="1">
    <location>
        <begin position="61"/>
        <end position="135"/>
    </location>
</feature>
<feature type="compositionally biased region" description="Basic residues" evidence="1">
    <location>
        <begin position="78"/>
        <end position="114"/>
    </location>
</feature>
<dbReference type="InterPro" id="IPR040676">
    <property type="entry name" value="DUF5641"/>
</dbReference>
<dbReference type="Pfam" id="PF18701">
    <property type="entry name" value="DUF5641"/>
    <property type="match status" value="1"/>
</dbReference>
<sequence>MSVEDKQALNITASSITHGHYKLGLPWRVKNTSLTHIATYQGISLNSQLLQGPDLLNSLVGVLTRPRGRSRTQEGGKKRARSPSKNARRRSRSTKKATAKKRKRSRSCKKRRPQLRGGRGPGHQRKGVRWKEENVQSRQWPLGRVTEVNVGQDGKLRSCIVKTHKSELVRPITKLCLLEGSDL</sequence>
<dbReference type="OrthoDB" id="6436901at2759"/>
<dbReference type="PANTHER" id="PTHR47331">
    <property type="entry name" value="PHD-TYPE DOMAIN-CONTAINING PROTEIN"/>
    <property type="match status" value="1"/>
</dbReference>
<dbReference type="Proteomes" id="UP000507470">
    <property type="component" value="Unassembled WGS sequence"/>
</dbReference>
<protein>
    <recommendedName>
        <fullName evidence="2">DUF5641 domain-containing protein</fullName>
    </recommendedName>
</protein>
<evidence type="ECO:0000259" key="2">
    <source>
        <dbReference type="Pfam" id="PF18701"/>
    </source>
</evidence>
<feature type="domain" description="DUF5641" evidence="2">
    <location>
        <begin position="131"/>
        <end position="178"/>
    </location>
</feature>
<evidence type="ECO:0000313" key="4">
    <source>
        <dbReference type="Proteomes" id="UP000507470"/>
    </source>
</evidence>
<organism evidence="3 4">
    <name type="scientific">Mytilus coruscus</name>
    <name type="common">Sea mussel</name>
    <dbReference type="NCBI Taxonomy" id="42192"/>
    <lineage>
        <taxon>Eukaryota</taxon>
        <taxon>Metazoa</taxon>
        <taxon>Spiralia</taxon>
        <taxon>Lophotrochozoa</taxon>
        <taxon>Mollusca</taxon>
        <taxon>Bivalvia</taxon>
        <taxon>Autobranchia</taxon>
        <taxon>Pteriomorphia</taxon>
        <taxon>Mytilida</taxon>
        <taxon>Mytiloidea</taxon>
        <taxon>Mytilidae</taxon>
        <taxon>Mytilinae</taxon>
        <taxon>Mytilus</taxon>
    </lineage>
</organism>
<proteinExistence type="predicted"/>
<evidence type="ECO:0000313" key="3">
    <source>
        <dbReference type="EMBL" id="CAC5385447.1"/>
    </source>
</evidence>
<keyword evidence="4" id="KW-1185">Reference proteome</keyword>
<dbReference type="EMBL" id="CACVKT020003712">
    <property type="protein sequence ID" value="CAC5385447.1"/>
    <property type="molecule type" value="Genomic_DNA"/>
</dbReference>
<name>A0A6J8BT14_MYTCO</name>
<reference evidence="3 4" key="1">
    <citation type="submission" date="2020-06" db="EMBL/GenBank/DDBJ databases">
        <authorList>
            <person name="Li R."/>
            <person name="Bekaert M."/>
        </authorList>
    </citation>
    <scope>NUCLEOTIDE SEQUENCE [LARGE SCALE GENOMIC DNA]</scope>
    <source>
        <strain evidence="4">wild</strain>
    </source>
</reference>
<gene>
    <name evidence="3" type="ORF">MCOR_20993</name>
</gene>
<dbReference type="AlphaFoldDB" id="A0A6J8BT14"/>